<protein>
    <recommendedName>
        <fullName evidence="10">CRISPR-associated endonuclease Cas1</fullName>
        <ecNumber evidence="10">3.1.-.-</ecNumber>
    </recommendedName>
</protein>
<keyword evidence="4 10" id="KW-0378">Hydrolase</keyword>
<dbReference type="NCBIfam" id="TIGR00287">
    <property type="entry name" value="cas1"/>
    <property type="match status" value="1"/>
</dbReference>
<evidence type="ECO:0000256" key="2">
    <source>
        <dbReference type="ARBA" id="ARBA00022723"/>
    </source>
</evidence>
<dbReference type="EMBL" id="FUWX01000004">
    <property type="protein sequence ID" value="SJZ37468.1"/>
    <property type="molecule type" value="Genomic_DNA"/>
</dbReference>
<dbReference type="InterPro" id="IPR042206">
    <property type="entry name" value="CRISPR-assoc_Cas1_C"/>
</dbReference>
<evidence type="ECO:0000313" key="11">
    <source>
        <dbReference type="EMBL" id="SJZ37468.1"/>
    </source>
</evidence>
<dbReference type="InterPro" id="IPR050646">
    <property type="entry name" value="Cas1"/>
</dbReference>
<evidence type="ECO:0000256" key="9">
    <source>
        <dbReference type="ARBA" id="ARBA00038592"/>
    </source>
</evidence>
<keyword evidence="3 10" id="KW-0255">Endonuclease</keyword>
<keyword evidence="12" id="KW-1185">Reference proteome</keyword>
<evidence type="ECO:0000256" key="1">
    <source>
        <dbReference type="ARBA" id="ARBA00022722"/>
    </source>
</evidence>
<evidence type="ECO:0000313" key="12">
    <source>
        <dbReference type="Proteomes" id="UP000191153"/>
    </source>
</evidence>
<organism evidence="11 12">
    <name type="scientific">Cetobacterium ceti</name>
    <dbReference type="NCBI Taxonomy" id="180163"/>
    <lineage>
        <taxon>Bacteria</taxon>
        <taxon>Fusobacteriati</taxon>
        <taxon>Fusobacteriota</taxon>
        <taxon>Fusobacteriia</taxon>
        <taxon>Fusobacteriales</taxon>
        <taxon>Fusobacteriaceae</taxon>
        <taxon>Cetobacterium</taxon>
    </lineage>
</organism>
<keyword evidence="1 10" id="KW-0540">Nuclease</keyword>
<feature type="binding site" evidence="10">
    <location>
        <position position="154"/>
    </location>
    <ligand>
        <name>Mn(2+)</name>
        <dbReference type="ChEBI" id="CHEBI:29035"/>
    </ligand>
</feature>
<evidence type="ECO:0000256" key="8">
    <source>
        <dbReference type="ARBA" id="ARBA00023211"/>
    </source>
</evidence>
<dbReference type="PANTHER" id="PTHR34353:SF2">
    <property type="entry name" value="CRISPR-ASSOCIATED ENDONUCLEASE CAS1 1"/>
    <property type="match status" value="1"/>
</dbReference>
<keyword evidence="6 10" id="KW-0051">Antiviral defense</keyword>
<keyword evidence="5 10" id="KW-0460">Magnesium</keyword>
<dbReference type="GO" id="GO:0003677">
    <property type="term" value="F:DNA binding"/>
    <property type="evidence" value="ECO:0007669"/>
    <property type="project" value="UniProtKB-KW"/>
</dbReference>
<comment type="subunit">
    <text evidence="9 10">Homodimer, forms a heterotetramer with a Cas2 homodimer.</text>
</comment>
<dbReference type="HAMAP" id="MF_01470">
    <property type="entry name" value="Cas1"/>
    <property type="match status" value="1"/>
</dbReference>
<comment type="function">
    <text evidence="10">CRISPR (clustered regularly interspaced short palindromic repeat), is an adaptive immune system that provides protection against mobile genetic elements (viruses, transposable elements and conjugative plasmids). CRISPR clusters contain spacers, sequences complementary to antecedent mobile elements, and target invading nucleic acids. CRISPR clusters are transcribed and processed into CRISPR RNA (crRNA). Acts as a dsDNA endonuclease. Involved in the integration of spacer DNA into the CRISPR cassette.</text>
</comment>
<gene>
    <name evidence="10" type="primary">cas1</name>
    <name evidence="11" type="ORF">SAMN02745174_00305</name>
</gene>
<evidence type="ECO:0000256" key="6">
    <source>
        <dbReference type="ARBA" id="ARBA00023118"/>
    </source>
</evidence>
<feature type="binding site" evidence="10">
    <location>
        <position position="234"/>
    </location>
    <ligand>
        <name>Mn(2+)</name>
        <dbReference type="ChEBI" id="CHEBI:29035"/>
    </ligand>
</feature>
<evidence type="ECO:0000256" key="4">
    <source>
        <dbReference type="ARBA" id="ARBA00022801"/>
    </source>
</evidence>
<evidence type="ECO:0000256" key="5">
    <source>
        <dbReference type="ARBA" id="ARBA00022842"/>
    </source>
</evidence>
<sequence length="319" mass="37786">MKIMEIFISQHGSVLFKRGELLVITNKQEKKEYSYRDISSILISGDVRLTTAFIKEAIENNIDIVLLDKYGFPQGRFFSTGLNNLSRVKKGQLICANSEVGIKLAKEWIIEKNIQIKKHLKELKQEDYLTEINIEKYQEKILNEEDLDIIRGYEGNISKKYFKILGLLMPKDFKFEKRSFRPALDEFNALLNYFLGILYNRIEKSCLIAGIDPTIGFFHRDDYNKPSFVFDYIEKYRYIPYGLTLKLFRGNKVRKSFFVNINNSYFLNEEGKRNLVPIFYDYLNKKVIFNNKKIEIINLIQEELFQLAKYFVTISKERR</sequence>
<keyword evidence="7 10" id="KW-0238">DNA-binding</keyword>
<evidence type="ECO:0000256" key="10">
    <source>
        <dbReference type="HAMAP-Rule" id="MF_01470"/>
    </source>
</evidence>
<dbReference type="GO" id="GO:0046872">
    <property type="term" value="F:metal ion binding"/>
    <property type="evidence" value="ECO:0007669"/>
    <property type="project" value="UniProtKB-UniRule"/>
</dbReference>
<dbReference type="Gene3D" id="1.20.120.920">
    <property type="entry name" value="CRISPR-associated endonuclease Cas1, C-terminal domain"/>
    <property type="match status" value="1"/>
</dbReference>
<comment type="cofactor">
    <cofactor evidence="10">
        <name>Mg(2+)</name>
        <dbReference type="ChEBI" id="CHEBI:18420"/>
    </cofactor>
    <cofactor evidence="10">
        <name>Mn(2+)</name>
        <dbReference type="ChEBI" id="CHEBI:29035"/>
    </cofactor>
</comment>
<evidence type="ECO:0000256" key="3">
    <source>
        <dbReference type="ARBA" id="ARBA00022759"/>
    </source>
</evidence>
<dbReference type="InterPro" id="IPR002729">
    <property type="entry name" value="CRISPR-assoc_Cas1"/>
</dbReference>
<dbReference type="AlphaFoldDB" id="A0A1T4K4U3"/>
<dbReference type="GO" id="GO:0016787">
    <property type="term" value="F:hydrolase activity"/>
    <property type="evidence" value="ECO:0007669"/>
    <property type="project" value="UniProtKB-KW"/>
</dbReference>
<dbReference type="GO" id="GO:0051607">
    <property type="term" value="P:defense response to virus"/>
    <property type="evidence" value="ECO:0007669"/>
    <property type="project" value="UniProtKB-UniRule"/>
</dbReference>
<dbReference type="STRING" id="180163.SAMN02745174_00305"/>
<dbReference type="EC" id="3.1.-.-" evidence="10"/>
<dbReference type="PANTHER" id="PTHR34353">
    <property type="entry name" value="CRISPR-ASSOCIATED ENDONUCLEASE CAS1 1"/>
    <property type="match status" value="1"/>
</dbReference>
<keyword evidence="8 10" id="KW-0464">Manganese</keyword>
<proteinExistence type="inferred from homology"/>
<reference evidence="11 12" key="1">
    <citation type="submission" date="2017-02" db="EMBL/GenBank/DDBJ databases">
        <authorList>
            <person name="Peterson S.W."/>
        </authorList>
    </citation>
    <scope>NUCLEOTIDE SEQUENCE [LARGE SCALE GENOMIC DNA]</scope>
    <source>
        <strain evidence="11 12">ATCC 700028</strain>
    </source>
</reference>
<dbReference type="GO" id="GO:0043571">
    <property type="term" value="P:maintenance of CRISPR repeat elements"/>
    <property type="evidence" value="ECO:0007669"/>
    <property type="project" value="UniProtKB-UniRule"/>
</dbReference>
<dbReference type="Gene3D" id="3.100.10.20">
    <property type="entry name" value="CRISPR-associated endonuclease Cas1, N-terminal domain"/>
    <property type="match status" value="1"/>
</dbReference>
<comment type="similarity">
    <text evidence="10">Belongs to the CRISPR-associated endonuclease Cas1 family.</text>
</comment>
<accession>A0A1T4K4U3</accession>
<name>A0A1T4K4U3_9FUSO</name>
<evidence type="ECO:0000256" key="7">
    <source>
        <dbReference type="ARBA" id="ARBA00023125"/>
    </source>
</evidence>
<feature type="binding site" evidence="10">
    <location>
        <position position="219"/>
    </location>
    <ligand>
        <name>Mn(2+)</name>
        <dbReference type="ChEBI" id="CHEBI:29035"/>
    </ligand>
</feature>
<dbReference type="GO" id="GO:0004519">
    <property type="term" value="F:endonuclease activity"/>
    <property type="evidence" value="ECO:0007669"/>
    <property type="project" value="UniProtKB-UniRule"/>
</dbReference>
<dbReference type="Proteomes" id="UP000191153">
    <property type="component" value="Unassembled WGS sequence"/>
</dbReference>
<keyword evidence="2 10" id="KW-0479">Metal-binding</keyword>
<dbReference type="CDD" id="cd09634">
    <property type="entry name" value="Cas1_I-II-III"/>
    <property type="match status" value="1"/>
</dbReference>
<dbReference type="InterPro" id="IPR042211">
    <property type="entry name" value="CRISPR-assoc_Cas1_N"/>
</dbReference>
<dbReference type="Pfam" id="PF01867">
    <property type="entry name" value="Cas_Cas1"/>
    <property type="match status" value="1"/>
</dbReference>